<accession>A0A8S2YRW6</accession>
<reference evidence="1" key="1">
    <citation type="submission" date="2021-02" db="EMBL/GenBank/DDBJ databases">
        <authorList>
            <person name="Nowell W R."/>
        </authorList>
    </citation>
    <scope>NUCLEOTIDE SEQUENCE</scope>
</reference>
<protein>
    <submittedName>
        <fullName evidence="1">Uncharacterized protein</fullName>
    </submittedName>
</protein>
<proteinExistence type="predicted"/>
<comment type="caution">
    <text evidence="1">The sequence shown here is derived from an EMBL/GenBank/DDBJ whole genome shotgun (WGS) entry which is preliminary data.</text>
</comment>
<dbReference type="AlphaFoldDB" id="A0A8S2YRW6"/>
<dbReference type="Proteomes" id="UP000676336">
    <property type="component" value="Unassembled WGS sequence"/>
</dbReference>
<sequence length="57" mass="6537">AKTEEPIESMITSNDDDVVVLPGLDLNTEENDKKRKRTTSEVNRNCRREFISLSIND</sequence>
<feature type="non-terminal residue" evidence="1">
    <location>
        <position position="1"/>
    </location>
</feature>
<organism evidence="1 2">
    <name type="scientific">Rotaria magnacalcarata</name>
    <dbReference type="NCBI Taxonomy" id="392030"/>
    <lineage>
        <taxon>Eukaryota</taxon>
        <taxon>Metazoa</taxon>
        <taxon>Spiralia</taxon>
        <taxon>Gnathifera</taxon>
        <taxon>Rotifera</taxon>
        <taxon>Eurotatoria</taxon>
        <taxon>Bdelloidea</taxon>
        <taxon>Philodinida</taxon>
        <taxon>Philodinidae</taxon>
        <taxon>Rotaria</taxon>
    </lineage>
</organism>
<name>A0A8S2YRW6_9BILA</name>
<evidence type="ECO:0000313" key="2">
    <source>
        <dbReference type="Proteomes" id="UP000676336"/>
    </source>
</evidence>
<gene>
    <name evidence="1" type="ORF">SMN809_LOCUS37542</name>
</gene>
<dbReference type="EMBL" id="CAJOBI010095623">
    <property type="protein sequence ID" value="CAF4563405.1"/>
    <property type="molecule type" value="Genomic_DNA"/>
</dbReference>
<evidence type="ECO:0000313" key="1">
    <source>
        <dbReference type="EMBL" id="CAF4563405.1"/>
    </source>
</evidence>